<dbReference type="PANTHER" id="PTHR35362">
    <property type="entry name" value="ANK_REP_REGION DOMAIN-CONTAINING PROTEIN"/>
    <property type="match status" value="1"/>
</dbReference>
<dbReference type="RefSeq" id="WP_212531849.1">
    <property type="nucleotide sequence ID" value="NZ_JAGSOG010000200.1"/>
</dbReference>
<accession>A0A941EUS5</accession>
<evidence type="ECO:0000313" key="3">
    <source>
        <dbReference type="EMBL" id="MBR7837381.1"/>
    </source>
</evidence>
<organism evidence="3 4">
    <name type="scientific">Actinospica durhamensis</name>
    <dbReference type="NCBI Taxonomy" id="1508375"/>
    <lineage>
        <taxon>Bacteria</taxon>
        <taxon>Bacillati</taxon>
        <taxon>Actinomycetota</taxon>
        <taxon>Actinomycetes</taxon>
        <taxon>Catenulisporales</taxon>
        <taxon>Actinospicaceae</taxon>
        <taxon>Actinospica</taxon>
    </lineage>
</organism>
<evidence type="ECO:0000313" key="4">
    <source>
        <dbReference type="Proteomes" id="UP000675781"/>
    </source>
</evidence>
<dbReference type="EMBL" id="JAGSOG010000200">
    <property type="protein sequence ID" value="MBR7837381.1"/>
    <property type="molecule type" value="Genomic_DNA"/>
</dbReference>
<dbReference type="Gene3D" id="2.120.10.70">
    <property type="entry name" value="Fucose-specific lectin"/>
    <property type="match status" value="2"/>
</dbReference>
<feature type="region of interest" description="Disordered" evidence="1">
    <location>
        <begin position="51"/>
        <end position="78"/>
    </location>
</feature>
<gene>
    <name evidence="3" type="ORF">KDL01_29145</name>
</gene>
<dbReference type="AlphaFoldDB" id="A0A941EUS5"/>
<dbReference type="Pfam" id="PF26607">
    <property type="entry name" value="DUF8189"/>
    <property type="match status" value="1"/>
</dbReference>
<feature type="domain" description="PLL-like beta propeller" evidence="2">
    <location>
        <begin position="124"/>
        <end position="420"/>
    </location>
</feature>
<dbReference type="InterPro" id="IPR058502">
    <property type="entry name" value="PLL-like_beta-prop"/>
</dbReference>
<evidence type="ECO:0000256" key="1">
    <source>
        <dbReference type="SAM" id="MobiDB-lite"/>
    </source>
</evidence>
<dbReference type="CDD" id="cd22954">
    <property type="entry name" value="PLL_lectin"/>
    <property type="match status" value="1"/>
</dbReference>
<protein>
    <recommendedName>
        <fullName evidence="2">PLL-like beta propeller domain-containing protein</fullName>
    </recommendedName>
</protein>
<sequence length="431" mass="46558">MKNREKYAEKYRKCGGLSQRRAQRRGLWRRGPSLLVAGALLLAAFGPVGPATAAQAAPPRATGPSGLADPSQSDHTYETPDIVANADGRLEAFIRQDDGTVFHAWQTSPGSGWSTWRPLTGSGAVGFGPSAVRNTNGRLEAFAITPGHKLEHAWQEQPGGEQWHDWQVMGAPNVPLLCVTATQNADGRLEVFTLGTNGHLYHIFQETPFGHWSAWHDLGGNLIALPALARNVDGRLEAFEIDQNHHMVHDWQTSANGPNSEWATGWTQLGDGETFAGAPAAVSNKDGRLEVFGTTDSGYLKHAWQVGHPAGPWSAFDTMAAISPGITVSGPPVVAVDADGRLEVFVLGNDRSIYHSWQNDAGSSVWSAWRNLIGVLTDPLAVTSNRDGRLEMVALTPGGFPLRNAQVTADSPNWTHWSTLPYDPHALVWNG</sequence>
<reference evidence="3" key="1">
    <citation type="submission" date="2021-04" db="EMBL/GenBank/DDBJ databases">
        <title>Genome based classification of Actinospica acidithermotolerans sp. nov., an actinobacterium isolated from an Indonesian hot spring.</title>
        <authorList>
            <person name="Kusuma A.B."/>
            <person name="Putra K.E."/>
            <person name="Nafisah S."/>
            <person name="Loh J."/>
            <person name="Nouioui I."/>
            <person name="Goodfellow M."/>
        </authorList>
    </citation>
    <scope>NUCLEOTIDE SEQUENCE</scope>
    <source>
        <strain evidence="3">CSCA 57</strain>
    </source>
</reference>
<dbReference type="PANTHER" id="PTHR35362:SF1">
    <property type="entry name" value="SKICH DOMAIN-CONTAINING PROTEIN"/>
    <property type="match status" value="1"/>
</dbReference>
<name>A0A941EUS5_9ACTN</name>
<dbReference type="Proteomes" id="UP000675781">
    <property type="component" value="Unassembled WGS sequence"/>
</dbReference>
<feature type="compositionally biased region" description="Low complexity" evidence="1">
    <location>
        <begin position="51"/>
        <end position="64"/>
    </location>
</feature>
<dbReference type="SUPFAM" id="SSF89372">
    <property type="entry name" value="Fucose-specific lectin"/>
    <property type="match status" value="1"/>
</dbReference>
<proteinExistence type="predicted"/>
<comment type="caution">
    <text evidence="3">The sequence shown here is derived from an EMBL/GenBank/DDBJ whole genome shotgun (WGS) entry which is preliminary data.</text>
</comment>
<evidence type="ECO:0000259" key="2">
    <source>
        <dbReference type="Pfam" id="PF26607"/>
    </source>
</evidence>
<keyword evidence="4" id="KW-1185">Reference proteome</keyword>